<dbReference type="AlphaFoldDB" id="A0A6M1SXA1"/>
<dbReference type="RefSeq" id="WP_165138252.1">
    <property type="nucleotide sequence ID" value="NZ_JAALLT010000001.1"/>
</dbReference>
<protein>
    <submittedName>
        <fullName evidence="1">Four helix bundle protein</fullName>
    </submittedName>
</protein>
<sequence length="119" mass="13568">MKENNVLLTKTYSYALKIIELYLHLVKVEKEYILSKQLLKSGTSIGANAEEAIGAQSRKDFKSKLSIAYKEARESYYWLRLLKDSGVVNESQVKALLIDCHVIMKILGSIVKTLKYHDS</sequence>
<dbReference type="PIRSF" id="PIRSF035652">
    <property type="entry name" value="CHP02436"/>
    <property type="match status" value="1"/>
</dbReference>
<reference evidence="1 2" key="1">
    <citation type="submission" date="2020-02" db="EMBL/GenBank/DDBJ databases">
        <title>Balneolaceae bacterium YR4-1, complete genome.</title>
        <authorList>
            <person name="Li Y."/>
            <person name="Wu S."/>
        </authorList>
    </citation>
    <scope>NUCLEOTIDE SEQUENCE [LARGE SCALE GENOMIC DNA]</scope>
    <source>
        <strain evidence="1 2">YR4-1</strain>
    </source>
</reference>
<dbReference type="Proteomes" id="UP000473278">
    <property type="component" value="Unassembled WGS sequence"/>
</dbReference>
<accession>A0A6M1SXA1</accession>
<dbReference type="PANTHER" id="PTHR38471">
    <property type="entry name" value="FOUR HELIX BUNDLE PROTEIN"/>
    <property type="match status" value="1"/>
</dbReference>
<keyword evidence="2" id="KW-1185">Reference proteome</keyword>
<dbReference type="SUPFAM" id="SSF158446">
    <property type="entry name" value="IVS-encoded protein-like"/>
    <property type="match status" value="1"/>
</dbReference>
<dbReference type="PANTHER" id="PTHR38471:SF2">
    <property type="entry name" value="FOUR HELIX BUNDLE PROTEIN"/>
    <property type="match status" value="1"/>
</dbReference>
<dbReference type="EMBL" id="JAALLT010000001">
    <property type="protein sequence ID" value="NGP75177.1"/>
    <property type="molecule type" value="Genomic_DNA"/>
</dbReference>
<dbReference type="InterPro" id="IPR012657">
    <property type="entry name" value="23S_rRNA-intervening_sequence"/>
</dbReference>
<dbReference type="InterPro" id="IPR036583">
    <property type="entry name" value="23S_rRNA_IVS_sf"/>
</dbReference>
<comment type="caution">
    <text evidence="1">The sequence shown here is derived from an EMBL/GenBank/DDBJ whole genome shotgun (WGS) entry which is preliminary data.</text>
</comment>
<organism evidence="1 2">
    <name type="scientific">Halalkalibaculum roseum</name>
    <dbReference type="NCBI Taxonomy" id="2709311"/>
    <lineage>
        <taxon>Bacteria</taxon>
        <taxon>Pseudomonadati</taxon>
        <taxon>Balneolota</taxon>
        <taxon>Balneolia</taxon>
        <taxon>Balneolales</taxon>
        <taxon>Balneolaceae</taxon>
        <taxon>Halalkalibaculum</taxon>
    </lineage>
</organism>
<name>A0A6M1SXA1_9BACT</name>
<dbReference type="NCBIfam" id="TIGR02436">
    <property type="entry name" value="four helix bundle protein"/>
    <property type="match status" value="1"/>
</dbReference>
<gene>
    <name evidence="1" type="ORF">G3570_00920</name>
</gene>
<dbReference type="Pfam" id="PF05635">
    <property type="entry name" value="23S_rRNA_IVP"/>
    <property type="match status" value="1"/>
</dbReference>
<evidence type="ECO:0000313" key="1">
    <source>
        <dbReference type="EMBL" id="NGP75177.1"/>
    </source>
</evidence>
<evidence type="ECO:0000313" key="2">
    <source>
        <dbReference type="Proteomes" id="UP000473278"/>
    </source>
</evidence>
<dbReference type="Gene3D" id="1.20.1440.60">
    <property type="entry name" value="23S rRNA-intervening sequence"/>
    <property type="match status" value="1"/>
</dbReference>
<proteinExistence type="predicted"/>